<evidence type="ECO:0000313" key="6">
    <source>
        <dbReference type="Proteomes" id="UP000469952"/>
    </source>
</evidence>
<evidence type="ECO:0000313" key="5">
    <source>
        <dbReference type="EMBL" id="MQR27353.1"/>
    </source>
</evidence>
<dbReference type="InterPro" id="IPR001320">
    <property type="entry name" value="Iontro_rcpt_C"/>
</dbReference>
<dbReference type="SUPFAM" id="SSF53850">
    <property type="entry name" value="Periplasmic binding protein-like II"/>
    <property type="match status" value="1"/>
</dbReference>
<proteinExistence type="predicted"/>
<dbReference type="Pfam" id="PF00497">
    <property type="entry name" value="SBP_bac_3"/>
    <property type="match status" value="1"/>
</dbReference>
<feature type="domain" description="Solute-binding protein family 3/N-terminal" evidence="3">
    <location>
        <begin position="46"/>
        <end position="268"/>
    </location>
</feature>
<dbReference type="GO" id="GO:0015276">
    <property type="term" value="F:ligand-gated monoatomic ion channel activity"/>
    <property type="evidence" value="ECO:0007669"/>
    <property type="project" value="InterPro"/>
</dbReference>
<evidence type="ECO:0000256" key="2">
    <source>
        <dbReference type="SAM" id="Phobius"/>
    </source>
</evidence>
<comment type="caution">
    <text evidence="5">The sequence shown here is derived from an EMBL/GenBank/DDBJ whole genome shotgun (WGS) entry which is preliminary data.</text>
</comment>
<evidence type="ECO:0000256" key="1">
    <source>
        <dbReference type="ARBA" id="ARBA00022729"/>
    </source>
</evidence>
<dbReference type="Gene3D" id="3.40.190.10">
    <property type="entry name" value="Periplasmic binding protein-like II"/>
    <property type="match status" value="2"/>
</dbReference>
<dbReference type="PANTHER" id="PTHR35936">
    <property type="entry name" value="MEMBRANE-BOUND LYTIC MUREIN TRANSGLYCOSYLASE F"/>
    <property type="match status" value="1"/>
</dbReference>
<dbReference type="AlphaFoldDB" id="A0A843Z4P9"/>
<dbReference type="EMBL" id="WIPA01000014">
    <property type="protein sequence ID" value="MQR27353.1"/>
    <property type="molecule type" value="Genomic_DNA"/>
</dbReference>
<dbReference type="Proteomes" id="UP000469952">
    <property type="component" value="Unassembled WGS sequence"/>
</dbReference>
<evidence type="ECO:0000259" key="4">
    <source>
        <dbReference type="SMART" id="SM00079"/>
    </source>
</evidence>
<evidence type="ECO:0000259" key="3">
    <source>
        <dbReference type="SMART" id="SM00062"/>
    </source>
</evidence>
<keyword evidence="2" id="KW-0812">Transmembrane</keyword>
<dbReference type="SMART" id="SM00062">
    <property type="entry name" value="PBPb"/>
    <property type="match status" value="1"/>
</dbReference>
<keyword evidence="2" id="KW-0472">Membrane</keyword>
<dbReference type="InterPro" id="IPR001638">
    <property type="entry name" value="Solute-binding_3/MltF_N"/>
</dbReference>
<reference evidence="5 6" key="1">
    <citation type="submission" date="2019-10" db="EMBL/GenBank/DDBJ databases">
        <title>WGS of Leuconostoc mesenteroides.</title>
        <authorList>
            <person name="Melo Bolivar J."/>
            <person name="Marino-Ramirez L."/>
            <person name="Villamil Diaz L.M."/>
        </authorList>
    </citation>
    <scope>NUCLEOTIDE SEQUENCE [LARGE SCALE GENOMIC DNA]</scope>
    <source>
        <strain evidence="5 6">M11</strain>
    </source>
</reference>
<dbReference type="SMART" id="SM00079">
    <property type="entry name" value="PBPe"/>
    <property type="match status" value="1"/>
</dbReference>
<gene>
    <name evidence="5" type="ORF">GFV13_08775</name>
</gene>
<dbReference type="PANTHER" id="PTHR35936:SF17">
    <property type="entry name" value="ARGININE-BINDING EXTRACELLULAR PROTEIN ARTP"/>
    <property type="match status" value="1"/>
</dbReference>
<keyword evidence="1" id="KW-0732">Signal</keyword>
<keyword evidence="2" id="KW-1133">Transmembrane helix</keyword>
<organism evidence="5 6">
    <name type="scientific">Leuconostoc mesenteroides</name>
    <dbReference type="NCBI Taxonomy" id="1245"/>
    <lineage>
        <taxon>Bacteria</taxon>
        <taxon>Bacillati</taxon>
        <taxon>Bacillota</taxon>
        <taxon>Bacilli</taxon>
        <taxon>Lactobacillales</taxon>
        <taxon>Lactobacillaceae</taxon>
        <taxon>Leuconostoc</taxon>
    </lineage>
</organism>
<dbReference type="CDD" id="cd13624">
    <property type="entry name" value="PBP2_Arg_Lys_His"/>
    <property type="match status" value="1"/>
</dbReference>
<dbReference type="GO" id="GO:0016020">
    <property type="term" value="C:membrane"/>
    <property type="evidence" value="ECO:0007669"/>
    <property type="project" value="InterPro"/>
</dbReference>
<accession>A0A843Z4P9</accession>
<name>A0A843Z4P9_LEUME</name>
<feature type="transmembrane region" description="Helical" evidence="2">
    <location>
        <begin position="12"/>
        <end position="33"/>
    </location>
</feature>
<sequence>MVAPRQKKSHNNIVYIVLGVVIVGIVIGTTKLVGHSATTKSKSEKKISVLTYANWNPFEYIKNGKVVGFDLDILKSLSKEAGYQYTIKNTGWDSMFTQLNSGSADAAISGITITKDRQKTYSFSKPYFVSRQAIIVKKTDTVIKNATDLKNKKVAVQLGSTGEEAAESILGKNSSNISKDKGGTTFLQVVHGQADAAIGDETTVKKYVASNPSYKLKVIYDDKNFEPEYFGLMFTKNSKYRSTYNAALKKIIDNGEYTKIYEKWFGSKPSLDVIKSRQ</sequence>
<protein>
    <submittedName>
        <fullName evidence="5">Transporter substrate-binding domain-containing protein</fullName>
    </submittedName>
</protein>
<dbReference type="RefSeq" id="WP_059442421.1">
    <property type="nucleotide sequence ID" value="NZ_BCMO01000034.1"/>
</dbReference>
<feature type="domain" description="Ionotropic glutamate receptor C-terminal" evidence="4">
    <location>
        <begin position="46"/>
        <end position="267"/>
    </location>
</feature>